<name>A0A3S5BEZ3_9PLAT</name>
<evidence type="ECO:0000313" key="2">
    <source>
        <dbReference type="EMBL" id="VEL21857.1"/>
    </source>
</evidence>
<dbReference type="EMBL" id="CAAALY010053454">
    <property type="protein sequence ID" value="VEL21857.1"/>
    <property type="molecule type" value="Genomic_DNA"/>
</dbReference>
<evidence type="ECO:0000313" key="3">
    <source>
        <dbReference type="Proteomes" id="UP000784294"/>
    </source>
</evidence>
<feature type="compositionally biased region" description="Polar residues" evidence="1">
    <location>
        <begin position="317"/>
        <end position="326"/>
    </location>
</feature>
<comment type="caution">
    <text evidence="2">The sequence shown here is derived from an EMBL/GenBank/DDBJ whole genome shotgun (WGS) entry which is preliminary data.</text>
</comment>
<keyword evidence="3" id="KW-1185">Reference proteome</keyword>
<feature type="compositionally biased region" description="Polar residues" evidence="1">
    <location>
        <begin position="255"/>
        <end position="267"/>
    </location>
</feature>
<accession>A0A3S5BEZ3</accession>
<feature type="non-terminal residue" evidence="2">
    <location>
        <position position="1"/>
    </location>
</feature>
<sequence length="355" mass="34274">ESNSISSCNSSTPGSPFGFVDPCSPSSCSGGLSGCLGLVGPLISTPSTENGGFCPLAVAAASHAASGSGVSCNTNGIGGGVGNFCLNGSSTSTLASGSGSVGGISAIPPSSSLASVCGSSNMPNSSPYSGQVSCETSAGYGMTVISCVNGLYSGGLGVTPLGSAGSGPSSVAGIGCISAATSCIGVGAGAVANASVGDNAGIVCTGASANCIAIGAAGIGAGNSGSVTVALNNSNSIQCSGGGHLSASPLHQPGHITSGSSPKFATATSLSPAHSAACPLTHHHHHHHHHLLRHQHLHSQHHPLGLLFHQQATLNGVAPSSAQNKPGQMAASGMQSPRNTGTCCQHFDFPRKHFS</sequence>
<evidence type="ECO:0000256" key="1">
    <source>
        <dbReference type="SAM" id="MobiDB-lite"/>
    </source>
</evidence>
<feature type="region of interest" description="Disordered" evidence="1">
    <location>
        <begin position="317"/>
        <end position="339"/>
    </location>
</feature>
<organism evidence="2 3">
    <name type="scientific">Protopolystoma xenopodis</name>
    <dbReference type="NCBI Taxonomy" id="117903"/>
    <lineage>
        <taxon>Eukaryota</taxon>
        <taxon>Metazoa</taxon>
        <taxon>Spiralia</taxon>
        <taxon>Lophotrochozoa</taxon>
        <taxon>Platyhelminthes</taxon>
        <taxon>Monogenea</taxon>
        <taxon>Polyopisthocotylea</taxon>
        <taxon>Polystomatidea</taxon>
        <taxon>Polystomatidae</taxon>
        <taxon>Protopolystoma</taxon>
    </lineage>
</organism>
<reference evidence="2" key="1">
    <citation type="submission" date="2018-11" db="EMBL/GenBank/DDBJ databases">
        <authorList>
            <consortium name="Pathogen Informatics"/>
        </authorList>
    </citation>
    <scope>NUCLEOTIDE SEQUENCE</scope>
</reference>
<dbReference type="Proteomes" id="UP000784294">
    <property type="component" value="Unassembled WGS sequence"/>
</dbReference>
<proteinExistence type="predicted"/>
<dbReference type="AlphaFoldDB" id="A0A3S5BEZ3"/>
<protein>
    <submittedName>
        <fullName evidence="2">Uncharacterized protein</fullName>
    </submittedName>
</protein>
<feature type="region of interest" description="Disordered" evidence="1">
    <location>
        <begin position="248"/>
        <end position="267"/>
    </location>
</feature>
<gene>
    <name evidence="2" type="ORF">PXEA_LOCUS15297</name>
</gene>